<protein>
    <submittedName>
        <fullName evidence="3">S9 family peptidase</fullName>
    </submittedName>
</protein>
<sequence length="610" mass="68773">MYFISDLPGRLSLYSMRVDGSVPEPLIPPNIALPNPHHLGDAVAYRVLPSLGKILLMLDRDGDENYQPVFVPIEGGLPTPVFGERFAGQQVFCTHCDPERNLALFSVDPRTSPYYESFLVDLNSLSLTSLGVSLYGNHPVAHNEDFSLILLADQYTFGDVVWWLWHKGATARTLLFGVPLDRRTEGQTIQPNGLGDAIFVGDEGLLCISALFSDHYGLTYLRLDAPDSVQKVDVQGTMHRGQGEMTSLKRSFGDRYRLTYNIDGVSWCYVGNFDRASLFFRAERVLVGEGELSNGVIESISADAATKSMALSFSTATSPSQIYLIESDGSCHRQTNERVLGIPTHFLSPGENYPYTSHDGLRISARLYLPAAELGYSGPRPVIFYIHGGPQSQERPDFTWFSMPLIQFFTLNGFAVWVPNVRGSTGYGISYMKRVDHDWGGADRLDHIAAFEMLRKDERLDMTRVGVMGRSYGGYMTLTLAGRHPELWKAACDMFGPYNLLTFMTRIPETWKTYFYTAVGHPEKDREFLIERSPSTYLHQLACPLLVIQGANDPRVVERESRDLVEHLRSQGKTVEYIVYEDEGHDVIKYQNKVDCYSRITEFFKRHLNP</sequence>
<dbReference type="Gene3D" id="3.40.50.1820">
    <property type="entry name" value="alpha/beta hydrolase"/>
    <property type="match status" value="1"/>
</dbReference>
<comment type="caution">
    <text evidence="3">The sequence shown here is derived from an EMBL/GenBank/DDBJ whole genome shotgun (WGS) entry which is preliminary data.</text>
</comment>
<dbReference type="Pfam" id="PF00326">
    <property type="entry name" value="Peptidase_S9"/>
    <property type="match status" value="1"/>
</dbReference>
<gene>
    <name evidence="3" type="ORF">ENQ20_19970</name>
</gene>
<accession>A0A7C1FL75</accession>
<dbReference type="InterPro" id="IPR002471">
    <property type="entry name" value="Pept_S9_AS"/>
</dbReference>
<feature type="domain" description="Peptidase S9 prolyl oligopeptidase catalytic" evidence="2">
    <location>
        <begin position="404"/>
        <end position="609"/>
    </location>
</feature>
<dbReference type="PANTHER" id="PTHR42776:SF27">
    <property type="entry name" value="DIPEPTIDYL PEPTIDASE FAMILY MEMBER 6"/>
    <property type="match status" value="1"/>
</dbReference>
<evidence type="ECO:0000259" key="2">
    <source>
        <dbReference type="Pfam" id="PF00326"/>
    </source>
</evidence>
<reference evidence="3" key="1">
    <citation type="journal article" date="2020" name="mSystems">
        <title>Genome- and Community-Level Interaction Insights into Carbon Utilization and Element Cycling Functions of Hydrothermarchaeota in Hydrothermal Sediment.</title>
        <authorList>
            <person name="Zhou Z."/>
            <person name="Liu Y."/>
            <person name="Xu W."/>
            <person name="Pan J."/>
            <person name="Luo Z.H."/>
            <person name="Li M."/>
        </authorList>
    </citation>
    <scope>NUCLEOTIDE SEQUENCE [LARGE SCALE GENOMIC DNA]</scope>
    <source>
        <strain evidence="3">SpSt-289</strain>
    </source>
</reference>
<organism evidence="3">
    <name type="scientific">Caldilinea aerophila</name>
    <dbReference type="NCBI Taxonomy" id="133453"/>
    <lineage>
        <taxon>Bacteria</taxon>
        <taxon>Bacillati</taxon>
        <taxon>Chloroflexota</taxon>
        <taxon>Caldilineae</taxon>
        <taxon>Caldilineales</taxon>
        <taxon>Caldilineaceae</taxon>
        <taxon>Caldilinea</taxon>
    </lineage>
</organism>
<dbReference type="SUPFAM" id="SSF50993">
    <property type="entry name" value="Peptidase/esterase 'gauge' domain"/>
    <property type="match status" value="1"/>
</dbReference>
<dbReference type="EMBL" id="DSMG01000199">
    <property type="protein sequence ID" value="HDX33734.1"/>
    <property type="molecule type" value="Genomic_DNA"/>
</dbReference>
<dbReference type="GO" id="GO:0004252">
    <property type="term" value="F:serine-type endopeptidase activity"/>
    <property type="evidence" value="ECO:0007669"/>
    <property type="project" value="InterPro"/>
</dbReference>
<dbReference type="PROSITE" id="PS00708">
    <property type="entry name" value="PRO_ENDOPEP_SER"/>
    <property type="match status" value="1"/>
</dbReference>
<dbReference type="PANTHER" id="PTHR42776">
    <property type="entry name" value="SERINE PEPTIDASE S9 FAMILY MEMBER"/>
    <property type="match status" value="1"/>
</dbReference>
<dbReference type="InterPro" id="IPR001375">
    <property type="entry name" value="Peptidase_S9_cat"/>
</dbReference>
<keyword evidence="1" id="KW-0378">Hydrolase</keyword>
<proteinExistence type="predicted"/>
<dbReference type="SUPFAM" id="SSF53474">
    <property type="entry name" value="alpha/beta-Hydrolases"/>
    <property type="match status" value="1"/>
</dbReference>
<evidence type="ECO:0000313" key="3">
    <source>
        <dbReference type="EMBL" id="HDX33734.1"/>
    </source>
</evidence>
<name>A0A7C1FL75_9CHLR</name>
<evidence type="ECO:0000256" key="1">
    <source>
        <dbReference type="ARBA" id="ARBA00022801"/>
    </source>
</evidence>
<dbReference type="InterPro" id="IPR029058">
    <property type="entry name" value="AB_hydrolase_fold"/>
</dbReference>
<dbReference type="GO" id="GO:0006508">
    <property type="term" value="P:proteolysis"/>
    <property type="evidence" value="ECO:0007669"/>
    <property type="project" value="InterPro"/>
</dbReference>
<dbReference type="AlphaFoldDB" id="A0A7C1FL75"/>